<dbReference type="eggNOG" id="ENOG502RA9M">
    <property type="taxonomic scope" value="Eukaryota"/>
</dbReference>
<organism evidence="1 2">
    <name type="scientific">Pestalotiopsis fici (strain W106-1 / CGMCC3.15140)</name>
    <dbReference type="NCBI Taxonomy" id="1229662"/>
    <lineage>
        <taxon>Eukaryota</taxon>
        <taxon>Fungi</taxon>
        <taxon>Dikarya</taxon>
        <taxon>Ascomycota</taxon>
        <taxon>Pezizomycotina</taxon>
        <taxon>Sordariomycetes</taxon>
        <taxon>Xylariomycetidae</taxon>
        <taxon>Amphisphaeriales</taxon>
        <taxon>Sporocadaceae</taxon>
        <taxon>Pestalotiopsis</taxon>
    </lineage>
</organism>
<dbReference type="AlphaFoldDB" id="W3WRP0"/>
<keyword evidence="2" id="KW-1185">Reference proteome</keyword>
<reference evidence="2" key="1">
    <citation type="journal article" date="2015" name="BMC Genomics">
        <title>Genomic and transcriptomic analysis of the endophytic fungus Pestalotiopsis fici reveals its lifestyle and high potential for synthesis of natural products.</title>
        <authorList>
            <person name="Wang X."/>
            <person name="Zhang X."/>
            <person name="Liu L."/>
            <person name="Xiang M."/>
            <person name="Wang W."/>
            <person name="Sun X."/>
            <person name="Che Y."/>
            <person name="Guo L."/>
            <person name="Liu G."/>
            <person name="Guo L."/>
            <person name="Wang C."/>
            <person name="Yin W.B."/>
            <person name="Stadler M."/>
            <person name="Zhang X."/>
            <person name="Liu X."/>
        </authorList>
    </citation>
    <scope>NUCLEOTIDE SEQUENCE [LARGE SCALE GENOMIC DNA]</scope>
    <source>
        <strain evidence="2">W106-1 / CGMCC3.15140</strain>
    </source>
</reference>
<dbReference type="EMBL" id="KI912117">
    <property type="protein sequence ID" value="ETS76504.1"/>
    <property type="molecule type" value="Genomic_DNA"/>
</dbReference>
<dbReference type="OrthoDB" id="412788at2759"/>
<sequence>MPQIQGRIRYVQKLPKYETEKPFIAAIPEGTVDLEKIPITNLEYEEKLVDFVDVRQALTDFTLQTSGFQFLSHKSKYPRVSTTELDGYQRETEDVLKKLLDAEEIVCYDFRVRLPLHRSPLVLLRRVSFLASQERPV</sequence>
<dbReference type="HOGENOM" id="CLU_1865843_0_0_1"/>
<dbReference type="GeneID" id="19276904"/>
<dbReference type="RefSeq" id="XP_007838663.1">
    <property type="nucleotide sequence ID" value="XM_007840472.1"/>
</dbReference>
<dbReference type="KEGG" id="pfy:PFICI_11891"/>
<dbReference type="InParanoid" id="W3WRP0"/>
<protein>
    <submittedName>
        <fullName evidence="1">Uncharacterized protein</fullName>
    </submittedName>
</protein>
<accession>W3WRP0</accession>
<name>W3WRP0_PESFW</name>
<dbReference type="Proteomes" id="UP000030651">
    <property type="component" value="Unassembled WGS sequence"/>
</dbReference>
<evidence type="ECO:0000313" key="1">
    <source>
        <dbReference type="EMBL" id="ETS76504.1"/>
    </source>
</evidence>
<evidence type="ECO:0000313" key="2">
    <source>
        <dbReference type="Proteomes" id="UP000030651"/>
    </source>
</evidence>
<proteinExistence type="predicted"/>
<gene>
    <name evidence="1" type="ORF">PFICI_11891</name>
</gene>